<accession>F7Y0Q0</accession>
<evidence type="ECO:0000313" key="2">
    <source>
        <dbReference type="EMBL" id="AEH85969.1"/>
    </source>
</evidence>
<dbReference type="EMBL" id="CP002279">
    <property type="protein sequence ID" value="AEH85969.1"/>
    <property type="molecule type" value="Genomic_DNA"/>
</dbReference>
<gene>
    <name evidence="2" type="ordered locus">Mesop_1487</name>
</gene>
<reference evidence="2 3" key="1">
    <citation type="submission" date="2010-10" db="EMBL/GenBank/DDBJ databases">
        <title>Complete sequence of Mesorhizobium opportunistum WSM2075.</title>
        <authorList>
            <consortium name="US DOE Joint Genome Institute"/>
            <person name="Lucas S."/>
            <person name="Copeland A."/>
            <person name="Lapidus A."/>
            <person name="Cheng J.-F."/>
            <person name="Bruce D."/>
            <person name="Goodwin L."/>
            <person name="Pitluck S."/>
            <person name="Chertkov O."/>
            <person name="Misra M."/>
            <person name="Detter J.C."/>
            <person name="Han C."/>
            <person name="Tapia R."/>
            <person name="Land M."/>
            <person name="Hauser L."/>
            <person name="Kyrpides N."/>
            <person name="Ovchinnikova G."/>
            <person name="Mavrommatis K.M."/>
            <person name="Tiwari R.P."/>
            <person name="Howieson J.G."/>
            <person name="O'Hara G.W."/>
            <person name="Nandasena K.G."/>
            <person name="Woyke T."/>
        </authorList>
    </citation>
    <scope>NUCLEOTIDE SEQUENCE [LARGE SCALE GENOMIC DNA]</scope>
    <source>
        <strain evidence="3">LMG 24607 / HAMBI 3007 / WSM2075</strain>
    </source>
</reference>
<feature type="compositionally biased region" description="Basic and acidic residues" evidence="1">
    <location>
        <begin position="1"/>
        <end position="10"/>
    </location>
</feature>
<dbReference type="Proteomes" id="UP000001623">
    <property type="component" value="Chromosome"/>
</dbReference>
<dbReference type="STRING" id="536019.Mesop_1487"/>
<organism evidence="2 3">
    <name type="scientific">Mesorhizobium opportunistum (strain LMG 24607 / HAMBI 3007 / WSM2075)</name>
    <dbReference type="NCBI Taxonomy" id="536019"/>
    <lineage>
        <taxon>Bacteria</taxon>
        <taxon>Pseudomonadati</taxon>
        <taxon>Pseudomonadota</taxon>
        <taxon>Alphaproteobacteria</taxon>
        <taxon>Hyphomicrobiales</taxon>
        <taxon>Phyllobacteriaceae</taxon>
        <taxon>Mesorhizobium</taxon>
    </lineage>
</organism>
<evidence type="ECO:0000256" key="1">
    <source>
        <dbReference type="SAM" id="MobiDB-lite"/>
    </source>
</evidence>
<feature type="region of interest" description="Disordered" evidence="1">
    <location>
        <begin position="1"/>
        <end position="48"/>
    </location>
</feature>
<evidence type="ECO:0000313" key="3">
    <source>
        <dbReference type="Proteomes" id="UP000001623"/>
    </source>
</evidence>
<dbReference type="KEGG" id="mop:Mesop_1487"/>
<dbReference type="AlphaFoldDB" id="F7Y0Q0"/>
<proteinExistence type="predicted"/>
<dbReference type="HOGENOM" id="CLU_1303683_0_0_5"/>
<name>F7Y0Q0_MESOW</name>
<sequence>MCRGSPRETPEVPAPPTEPPAAARAFGPLGSKLPEGPRNASSRRPTRQRAFNRAMRTLVVIQTEAGNRATCGVEISLELIASLVTAAPARMPTLPMAAAVMLILKTRTACSLSFPWPLPSAFVTSTLPASCIGFMPLEAALCCRLVSKTGSVFSYKVTSNFRFGLNTYVLYLSASRQRRCLRPTSWFVNQRKRIRNTNEHFAKSHRNMPRR</sequence>
<protein>
    <submittedName>
        <fullName evidence="2">Uncharacterized protein</fullName>
    </submittedName>
</protein>